<evidence type="ECO:0000313" key="3">
    <source>
        <dbReference type="Proteomes" id="UP000317178"/>
    </source>
</evidence>
<proteinExistence type="predicted"/>
<keyword evidence="3" id="KW-1185">Reference proteome</keyword>
<dbReference type="Pfam" id="PF07583">
    <property type="entry name" value="PSCyt2"/>
    <property type="match status" value="1"/>
</dbReference>
<dbReference type="Gene3D" id="2.60.40.1080">
    <property type="match status" value="2"/>
</dbReference>
<protein>
    <submittedName>
        <fullName evidence="2">Bacterial Ig-like domain (Group 2)</fullName>
    </submittedName>
</protein>
<organism evidence="2 3">
    <name type="scientific">Polystyrenella longa</name>
    <dbReference type="NCBI Taxonomy" id="2528007"/>
    <lineage>
        <taxon>Bacteria</taxon>
        <taxon>Pseudomonadati</taxon>
        <taxon>Planctomycetota</taxon>
        <taxon>Planctomycetia</taxon>
        <taxon>Planctomycetales</taxon>
        <taxon>Planctomycetaceae</taxon>
        <taxon>Polystyrenella</taxon>
    </lineage>
</organism>
<accession>A0A518CKY0</accession>
<evidence type="ECO:0000313" key="2">
    <source>
        <dbReference type="EMBL" id="QDU79877.1"/>
    </source>
</evidence>
<dbReference type="PANTHER" id="PTHR35889">
    <property type="entry name" value="CYCLOINULO-OLIGOSACCHARIDE FRUCTANOTRANSFERASE-RELATED"/>
    <property type="match status" value="1"/>
</dbReference>
<sequence>MGPNPLRVLVGILAIVVLSLGERSVAAEIRISPTSALLDSPEASLQVLATEVISENRSNDLSRSVRYEIVPPEIATVNDAGLIRPLSEGSGTLVVHHEGQQSSIPVEVRSLKTPRPVSFRNEIAPILTKARCNSGGCHGKAEGQNGFKLSIFGFDSDLDYQSIVMEARGRRVSVATPDTSLLSLKGTARMPHGGGQKIEPGSYRDQRLLRWIAEGAQFELANEGDDRIVRIEVEPKQQFLLSGQSQQIRVMAIDASGKRQCVTTEAEYESNAASIAEVDSSGLIQASDIPGEAAILIRYLEHVAVCRITLPQPGVEFTKPPENNFIDTLVWDKLERLGIEPSDLTDDASFMRRAFLDTIGTLPTTEEARQFIADTSTDKRSKLIDHLLDRDEYVDYSTMRWLDILRADQLKISPQGTVAMQRWLQRQFSENRPFNEFARDLLVVQGNTSAEGPGSFYKVLDEPDVAARSVSQLLLGVRIECAQCHHHPSERWSQADYVGLAGFFTGIKLKKLPNGEQSVVSMGGKDLPHPRSGEIIPARALGAESADFSQVSDRRQVLADWMTAEDNPFFAKAISNRLWSHYFGRGLVEPIDDMRHTNPATNEPLMEALASHLIETGFDLKAFTRTLLNSRVYQLSSATKVSNENDIQNFSHAAYKTLPAEVLLDAICQSTGVTEKYNGWPDGYRAVQIWDNRIPSYFFTIFGRPVRASVCECERSNQPSISQAMHLMNSPEIAAKIDHRHGTARRLALSMTPSEIIDELYLGTLSRFPNEQEKNLMMQAFDELQDDIPAAAGDVLWALLNSKEFVFNH</sequence>
<name>A0A518CKY0_9PLAN</name>
<dbReference type="EMBL" id="CP036281">
    <property type="protein sequence ID" value="QDU79877.1"/>
    <property type="molecule type" value="Genomic_DNA"/>
</dbReference>
<dbReference type="RefSeq" id="WP_144994833.1">
    <property type="nucleotide sequence ID" value="NZ_CP036281.1"/>
</dbReference>
<evidence type="ECO:0000259" key="1">
    <source>
        <dbReference type="SMART" id="SM00635"/>
    </source>
</evidence>
<dbReference type="OrthoDB" id="225441at2"/>
<dbReference type="Proteomes" id="UP000317178">
    <property type="component" value="Chromosome"/>
</dbReference>
<dbReference type="InterPro" id="IPR022655">
    <property type="entry name" value="DUF1553"/>
</dbReference>
<dbReference type="Pfam" id="PF07587">
    <property type="entry name" value="PSD1"/>
    <property type="match status" value="1"/>
</dbReference>
<feature type="domain" description="BIG2" evidence="1">
    <location>
        <begin position="25"/>
        <end position="107"/>
    </location>
</feature>
<dbReference type="PANTHER" id="PTHR35889:SF3">
    <property type="entry name" value="F-BOX DOMAIN-CONTAINING PROTEIN"/>
    <property type="match status" value="1"/>
</dbReference>
<dbReference type="InterPro" id="IPR003343">
    <property type="entry name" value="Big_2"/>
</dbReference>
<dbReference type="AlphaFoldDB" id="A0A518CKY0"/>
<dbReference type="InterPro" id="IPR011444">
    <property type="entry name" value="DUF1549"/>
</dbReference>
<dbReference type="KEGG" id="plon:Pla110_15970"/>
<gene>
    <name evidence="2" type="ORF">Pla110_15970</name>
</gene>
<dbReference type="SMART" id="SM00635">
    <property type="entry name" value="BID_2"/>
    <property type="match status" value="1"/>
</dbReference>
<reference evidence="2 3" key="1">
    <citation type="submission" date="2019-02" db="EMBL/GenBank/DDBJ databases">
        <title>Deep-cultivation of Planctomycetes and their phenomic and genomic characterization uncovers novel biology.</title>
        <authorList>
            <person name="Wiegand S."/>
            <person name="Jogler M."/>
            <person name="Boedeker C."/>
            <person name="Pinto D."/>
            <person name="Vollmers J."/>
            <person name="Rivas-Marin E."/>
            <person name="Kohn T."/>
            <person name="Peeters S.H."/>
            <person name="Heuer A."/>
            <person name="Rast P."/>
            <person name="Oberbeckmann S."/>
            <person name="Bunk B."/>
            <person name="Jeske O."/>
            <person name="Meyerdierks A."/>
            <person name="Storesund J.E."/>
            <person name="Kallscheuer N."/>
            <person name="Luecker S."/>
            <person name="Lage O.M."/>
            <person name="Pohl T."/>
            <person name="Merkel B.J."/>
            <person name="Hornburger P."/>
            <person name="Mueller R.-W."/>
            <person name="Bruemmer F."/>
            <person name="Labrenz M."/>
            <person name="Spormann A.M."/>
            <person name="Op den Camp H."/>
            <person name="Overmann J."/>
            <person name="Amann R."/>
            <person name="Jetten M.S.M."/>
            <person name="Mascher T."/>
            <person name="Medema M.H."/>
            <person name="Devos D.P."/>
            <person name="Kaster A.-K."/>
            <person name="Ovreas L."/>
            <person name="Rohde M."/>
            <person name="Galperin M.Y."/>
            <person name="Jogler C."/>
        </authorList>
    </citation>
    <scope>NUCLEOTIDE SEQUENCE [LARGE SCALE GENOMIC DNA]</scope>
    <source>
        <strain evidence="2 3">Pla110</strain>
    </source>
</reference>